<dbReference type="InterPro" id="IPR011990">
    <property type="entry name" value="TPR-like_helical_dom_sf"/>
</dbReference>
<dbReference type="PRINTS" id="PR00906">
    <property type="entry name" value="SECA"/>
</dbReference>
<accession>A0A812WII5</accession>
<keyword evidence="4" id="KW-0653">Protein transport</keyword>
<keyword evidence="5" id="KW-1278">Translocase</keyword>
<evidence type="ECO:0000259" key="9">
    <source>
        <dbReference type="PROSITE" id="PS51192"/>
    </source>
</evidence>
<dbReference type="PANTHER" id="PTHR30612:SF0">
    <property type="entry name" value="CHLOROPLAST PROTEIN-TRANSPORTING ATPASE"/>
    <property type="match status" value="1"/>
</dbReference>
<dbReference type="PROSITE" id="PS01312">
    <property type="entry name" value="SECA"/>
    <property type="match status" value="1"/>
</dbReference>
<dbReference type="SMART" id="SM00958">
    <property type="entry name" value="SecA_PP_bind"/>
    <property type="match status" value="1"/>
</dbReference>
<keyword evidence="7" id="KW-0472">Membrane</keyword>
<feature type="region of interest" description="Disordered" evidence="8">
    <location>
        <begin position="679"/>
        <end position="707"/>
    </location>
</feature>
<evidence type="ECO:0000256" key="5">
    <source>
        <dbReference type="ARBA" id="ARBA00022967"/>
    </source>
</evidence>
<keyword evidence="3" id="KW-0067">ATP-binding</keyword>
<dbReference type="InterPro" id="IPR027417">
    <property type="entry name" value="P-loop_NTPase"/>
</dbReference>
<dbReference type="HAMAP" id="MF_01382">
    <property type="entry name" value="SecA"/>
    <property type="match status" value="1"/>
</dbReference>
<dbReference type="GO" id="GO:0006605">
    <property type="term" value="P:protein targeting"/>
    <property type="evidence" value="ECO:0007669"/>
    <property type="project" value="InterPro"/>
</dbReference>
<name>A0A812WII5_SYMPI</name>
<dbReference type="InterPro" id="IPR011130">
    <property type="entry name" value="SecA_preprotein_X-link_dom"/>
</dbReference>
<dbReference type="GO" id="GO:0017038">
    <property type="term" value="P:protein import"/>
    <property type="evidence" value="ECO:0007669"/>
    <property type="project" value="InterPro"/>
</dbReference>
<dbReference type="InterPro" id="IPR044722">
    <property type="entry name" value="SecA_SF2_C"/>
</dbReference>
<evidence type="ECO:0000313" key="12">
    <source>
        <dbReference type="Proteomes" id="UP000649617"/>
    </source>
</evidence>
<evidence type="ECO:0000256" key="1">
    <source>
        <dbReference type="ARBA" id="ARBA00022448"/>
    </source>
</evidence>
<gene>
    <name evidence="11" type="primary">SECA1</name>
    <name evidence="11" type="ORF">SPIL2461_LOCUS18450</name>
</gene>
<dbReference type="GO" id="GO:0005524">
    <property type="term" value="F:ATP binding"/>
    <property type="evidence" value="ECO:0007669"/>
    <property type="project" value="UniProtKB-KW"/>
</dbReference>
<feature type="domain" description="Helicase ATP-binding" evidence="9">
    <location>
        <begin position="56"/>
        <end position="256"/>
    </location>
</feature>
<dbReference type="Proteomes" id="UP000649617">
    <property type="component" value="Unassembled WGS sequence"/>
</dbReference>
<dbReference type="InterPro" id="IPR036670">
    <property type="entry name" value="SecA_X-link_sf"/>
</dbReference>
<evidence type="ECO:0000256" key="2">
    <source>
        <dbReference type="ARBA" id="ARBA00022741"/>
    </source>
</evidence>
<evidence type="ECO:0000259" key="10">
    <source>
        <dbReference type="PROSITE" id="PS51196"/>
    </source>
</evidence>
<feature type="domain" description="SecA family profile" evidence="10">
    <location>
        <begin position="1"/>
        <end position="667"/>
    </location>
</feature>
<dbReference type="GO" id="GO:0016020">
    <property type="term" value="C:membrane"/>
    <property type="evidence" value="ECO:0007669"/>
    <property type="project" value="InterPro"/>
</dbReference>
<dbReference type="OrthoDB" id="436520at2759"/>
<dbReference type="Pfam" id="PF01043">
    <property type="entry name" value="SecA_PP_bind"/>
    <property type="match status" value="1"/>
</dbReference>
<proteinExistence type="inferred from homology"/>
<dbReference type="Pfam" id="PF21090">
    <property type="entry name" value="P-loop_SecA"/>
    <property type="match status" value="1"/>
</dbReference>
<evidence type="ECO:0000256" key="8">
    <source>
        <dbReference type="SAM" id="MobiDB-lite"/>
    </source>
</evidence>
<dbReference type="Gene3D" id="3.90.1440.10">
    <property type="entry name" value="SecA, preprotein cross-linking domain"/>
    <property type="match status" value="1"/>
</dbReference>
<dbReference type="AlphaFoldDB" id="A0A812WII5"/>
<dbReference type="FunFam" id="3.90.1440.10:FF:000003">
    <property type="entry name" value="Preprotein translocase SecA subunit"/>
    <property type="match status" value="1"/>
</dbReference>
<dbReference type="SMART" id="SM00957">
    <property type="entry name" value="SecA_DEAD"/>
    <property type="match status" value="1"/>
</dbReference>
<reference evidence="11" key="1">
    <citation type="submission" date="2021-02" db="EMBL/GenBank/DDBJ databases">
        <authorList>
            <person name="Dougan E. K."/>
            <person name="Rhodes N."/>
            <person name="Thang M."/>
            <person name="Chan C."/>
        </authorList>
    </citation>
    <scope>NUCLEOTIDE SEQUENCE</scope>
</reference>
<dbReference type="InterPro" id="IPR014001">
    <property type="entry name" value="Helicase_ATP-bd"/>
</dbReference>
<dbReference type="GO" id="GO:0006886">
    <property type="term" value="P:intracellular protein transport"/>
    <property type="evidence" value="ECO:0007669"/>
    <property type="project" value="InterPro"/>
</dbReference>
<evidence type="ECO:0000256" key="3">
    <source>
        <dbReference type="ARBA" id="ARBA00022840"/>
    </source>
</evidence>
<evidence type="ECO:0000256" key="7">
    <source>
        <dbReference type="ARBA" id="ARBA00023136"/>
    </source>
</evidence>
<dbReference type="InterPro" id="IPR011115">
    <property type="entry name" value="SecA_DEAD"/>
</dbReference>
<dbReference type="PROSITE" id="PS51196">
    <property type="entry name" value="SECA_MOTOR_DEAD"/>
    <property type="match status" value="1"/>
</dbReference>
<dbReference type="InterPro" id="IPR020937">
    <property type="entry name" value="SecA_CS"/>
</dbReference>
<dbReference type="EMBL" id="CAJNIZ010043825">
    <property type="protein sequence ID" value="CAE7669945.1"/>
    <property type="molecule type" value="Genomic_DNA"/>
</dbReference>
<evidence type="ECO:0000313" key="11">
    <source>
        <dbReference type="EMBL" id="CAE7669945.1"/>
    </source>
</evidence>
<sequence>MQARSDDELRELTKSLQSRAQEQKESLDSLLPEAFALVREASLRVLGLRHFDVQLMGGIALHEGNIAEMGTGEGKTLVAILAAFLNALSGKGVHVVTVNDYLARRDAEWVGQPLRFLGMTVGVVQNGMPSDQKKKAYRSDVTYVTNSELGFDYLRDQMAPSPSDLSLREDSPFNFAVVDEVDSILVDEARTPLIISGVAENSPTKYQVANEVSKALRKEVHYTVDEKQRQCVLIEAGVETAEKLLGKDDLFDPEDPWFPFVTNSLNAKELYIKDKAYIVKRGEVMIVDEFTGRVMEGRRWSNGLHQAIEAKEGVQIQAESVTLASISYQSLFRLFDKLGGMTGTAFTEAKEFEEVYKLKTVVIPPNLQRKREDKDDQVYVDDIGKWKACAREIENAHRIGRPCLIGTTNVENSEIIAELLDALGVAYQLLNAKPENVARETEIVASSGRKYAVTIATNMAGRGTDILLGGNPAMMARLRLREELYGKLFPRKTWAMPEEFYPVDLTEELKTLVANAVGATVEAWTPKEIDLKPTSLEAAEQIVAQGQLTELEAEERLSLACEKAPTSDEVILKLREAYKALATHYKEITDLEKEEVKALGGLLVLGTERHESRRIDNQLRGRCARQGDPGSTRFFLSLNDTIFRIFGGDNIKNMMNMMSLSQPEDTPLESGLLSNSLEEAQKKVHPSKPTKGLDVADQTSEEPMAQSPEHLEALQAGLGGELRRGNTKAAFEKAAVPLLVEDAGASWVNSTSLGAELGDPDSQYALGVLYANLLEESSLELQKNEAMGYRHSQGLGTPRACGTAALNYIEVARRVAQVYSSGMPKAVELVRLGVDNRDRQMSRPEMAVFVEIAASGDANVAAAVGKRYLLGLEGFHQNYERAAGHLTTAAQPLGNQKRGITAINTMQCWMSPFGSIIPTPWLFWVTCTALGLVSRRTWIGPTGTFKMPPLGTML</sequence>
<dbReference type="SUPFAM" id="SSF81767">
    <property type="entry name" value="Pre-protein crosslinking domain of SecA"/>
    <property type="match status" value="1"/>
</dbReference>
<dbReference type="InterPro" id="IPR000185">
    <property type="entry name" value="SecA"/>
</dbReference>
<keyword evidence="2" id="KW-0547">Nucleotide-binding</keyword>
<protein>
    <submittedName>
        <fullName evidence="11">SECA1 protein</fullName>
    </submittedName>
</protein>
<evidence type="ECO:0000256" key="6">
    <source>
        <dbReference type="ARBA" id="ARBA00023010"/>
    </source>
</evidence>
<dbReference type="SUPFAM" id="SSF52540">
    <property type="entry name" value="P-loop containing nucleoside triphosphate hydrolases"/>
    <property type="match status" value="2"/>
</dbReference>
<dbReference type="Gene3D" id="1.25.40.10">
    <property type="entry name" value="Tetratricopeptide repeat domain"/>
    <property type="match status" value="1"/>
</dbReference>
<dbReference type="PANTHER" id="PTHR30612">
    <property type="entry name" value="SECA INNER MEMBRANE COMPONENT OF SEC PROTEIN SECRETION SYSTEM"/>
    <property type="match status" value="1"/>
</dbReference>
<dbReference type="CDD" id="cd18803">
    <property type="entry name" value="SF2_C_secA"/>
    <property type="match status" value="1"/>
</dbReference>
<dbReference type="Pfam" id="PF07517">
    <property type="entry name" value="SecA_DEAD"/>
    <property type="match status" value="1"/>
</dbReference>
<keyword evidence="6" id="KW-0811">Translocation</keyword>
<comment type="caution">
    <text evidence="11">The sequence shown here is derived from an EMBL/GenBank/DDBJ whole genome shotgun (WGS) entry which is preliminary data.</text>
</comment>
<keyword evidence="1" id="KW-0813">Transport</keyword>
<organism evidence="11 12">
    <name type="scientific">Symbiodinium pilosum</name>
    <name type="common">Dinoflagellate</name>
    <dbReference type="NCBI Taxonomy" id="2952"/>
    <lineage>
        <taxon>Eukaryota</taxon>
        <taxon>Sar</taxon>
        <taxon>Alveolata</taxon>
        <taxon>Dinophyceae</taxon>
        <taxon>Suessiales</taxon>
        <taxon>Symbiodiniaceae</taxon>
        <taxon>Symbiodinium</taxon>
    </lineage>
</organism>
<keyword evidence="12" id="KW-1185">Reference proteome</keyword>
<dbReference type="Gene3D" id="3.40.50.300">
    <property type="entry name" value="P-loop containing nucleotide triphosphate hydrolases"/>
    <property type="match status" value="2"/>
</dbReference>
<dbReference type="InterPro" id="IPR014018">
    <property type="entry name" value="SecA_motor_DEAD"/>
</dbReference>
<dbReference type="CDD" id="cd17928">
    <property type="entry name" value="DEXDc_SecA"/>
    <property type="match status" value="1"/>
</dbReference>
<dbReference type="NCBIfam" id="TIGR00963">
    <property type="entry name" value="secA"/>
    <property type="match status" value="1"/>
</dbReference>
<evidence type="ECO:0000256" key="4">
    <source>
        <dbReference type="ARBA" id="ARBA00022927"/>
    </source>
</evidence>
<dbReference type="PROSITE" id="PS51192">
    <property type="entry name" value="HELICASE_ATP_BIND_1"/>
    <property type="match status" value="1"/>
</dbReference>